<proteinExistence type="predicted"/>
<feature type="non-terminal residue" evidence="1">
    <location>
        <position position="1"/>
    </location>
</feature>
<dbReference type="AlphaFoldDB" id="A0A9N9AHF9"/>
<dbReference type="EMBL" id="CAJVPP010001025">
    <property type="protein sequence ID" value="CAG8529127.1"/>
    <property type="molecule type" value="Genomic_DNA"/>
</dbReference>
<evidence type="ECO:0000313" key="2">
    <source>
        <dbReference type="Proteomes" id="UP000789375"/>
    </source>
</evidence>
<gene>
    <name evidence="1" type="ORF">FMOSSE_LOCUS5419</name>
</gene>
<dbReference type="Proteomes" id="UP000789375">
    <property type="component" value="Unassembled WGS sequence"/>
</dbReference>
<sequence>HIIQGRRLNFDEEETEEFNGMTARERRRFNAQPDDNSKIAYFEHS</sequence>
<reference evidence="1" key="1">
    <citation type="submission" date="2021-06" db="EMBL/GenBank/DDBJ databases">
        <authorList>
            <person name="Kallberg Y."/>
            <person name="Tangrot J."/>
            <person name="Rosling A."/>
        </authorList>
    </citation>
    <scope>NUCLEOTIDE SEQUENCE</scope>
    <source>
        <strain evidence="1">87-6 pot B 2015</strain>
    </source>
</reference>
<keyword evidence="2" id="KW-1185">Reference proteome</keyword>
<accession>A0A9N9AHF9</accession>
<name>A0A9N9AHF9_FUNMO</name>
<comment type="caution">
    <text evidence="1">The sequence shown here is derived from an EMBL/GenBank/DDBJ whole genome shotgun (WGS) entry which is preliminary data.</text>
</comment>
<organism evidence="1 2">
    <name type="scientific">Funneliformis mosseae</name>
    <name type="common">Endomycorrhizal fungus</name>
    <name type="synonym">Glomus mosseae</name>
    <dbReference type="NCBI Taxonomy" id="27381"/>
    <lineage>
        <taxon>Eukaryota</taxon>
        <taxon>Fungi</taxon>
        <taxon>Fungi incertae sedis</taxon>
        <taxon>Mucoromycota</taxon>
        <taxon>Glomeromycotina</taxon>
        <taxon>Glomeromycetes</taxon>
        <taxon>Glomerales</taxon>
        <taxon>Glomeraceae</taxon>
        <taxon>Funneliformis</taxon>
    </lineage>
</organism>
<protein>
    <submittedName>
        <fullName evidence="1">4457_t:CDS:1</fullName>
    </submittedName>
</protein>
<evidence type="ECO:0000313" key="1">
    <source>
        <dbReference type="EMBL" id="CAG8529127.1"/>
    </source>
</evidence>